<comment type="caution">
    <text evidence="1">The sequence shown here is derived from an EMBL/GenBank/DDBJ whole genome shotgun (WGS) entry which is preliminary data.</text>
</comment>
<keyword evidence="2" id="KW-1185">Reference proteome</keyword>
<protein>
    <submittedName>
        <fullName evidence="1">Uncharacterized protein</fullName>
    </submittedName>
</protein>
<gene>
    <name evidence="1" type="ORF">TorRG33x02_346770</name>
</gene>
<proteinExistence type="predicted"/>
<dbReference type="Proteomes" id="UP000237000">
    <property type="component" value="Unassembled WGS sequence"/>
</dbReference>
<dbReference type="AlphaFoldDB" id="A0A2P5AMF3"/>
<evidence type="ECO:0000313" key="1">
    <source>
        <dbReference type="EMBL" id="PON37725.1"/>
    </source>
</evidence>
<name>A0A2P5AMF3_TREOI</name>
<organism evidence="1 2">
    <name type="scientific">Trema orientale</name>
    <name type="common">Charcoal tree</name>
    <name type="synonym">Celtis orientalis</name>
    <dbReference type="NCBI Taxonomy" id="63057"/>
    <lineage>
        <taxon>Eukaryota</taxon>
        <taxon>Viridiplantae</taxon>
        <taxon>Streptophyta</taxon>
        <taxon>Embryophyta</taxon>
        <taxon>Tracheophyta</taxon>
        <taxon>Spermatophyta</taxon>
        <taxon>Magnoliopsida</taxon>
        <taxon>eudicotyledons</taxon>
        <taxon>Gunneridae</taxon>
        <taxon>Pentapetalae</taxon>
        <taxon>rosids</taxon>
        <taxon>fabids</taxon>
        <taxon>Rosales</taxon>
        <taxon>Cannabaceae</taxon>
        <taxon>Trema</taxon>
    </lineage>
</organism>
<dbReference type="InParanoid" id="A0A2P5AMF3"/>
<reference evidence="2" key="1">
    <citation type="submission" date="2016-06" db="EMBL/GenBank/DDBJ databases">
        <title>Parallel loss of symbiosis genes in relatives of nitrogen-fixing non-legume Parasponia.</title>
        <authorList>
            <person name="Van Velzen R."/>
            <person name="Holmer R."/>
            <person name="Bu F."/>
            <person name="Rutten L."/>
            <person name="Van Zeijl A."/>
            <person name="Liu W."/>
            <person name="Santuari L."/>
            <person name="Cao Q."/>
            <person name="Sharma T."/>
            <person name="Shen D."/>
            <person name="Roswanjaya Y."/>
            <person name="Wardhani T."/>
            <person name="Kalhor M.S."/>
            <person name="Jansen J."/>
            <person name="Van den Hoogen J."/>
            <person name="Gungor B."/>
            <person name="Hartog M."/>
            <person name="Hontelez J."/>
            <person name="Verver J."/>
            <person name="Yang W.-C."/>
            <person name="Schijlen E."/>
            <person name="Repin R."/>
            <person name="Schilthuizen M."/>
            <person name="Schranz E."/>
            <person name="Heidstra R."/>
            <person name="Miyata K."/>
            <person name="Fedorova E."/>
            <person name="Kohlen W."/>
            <person name="Bisseling T."/>
            <person name="Smit S."/>
            <person name="Geurts R."/>
        </authorList>
    </citation>
    <scope>NUCLEOTIDE SEQUENCE [LARGE SCALE GENOMIC DNA]</scope>
    <source>
        <strain evidence="2">cv. RG33-2</strain>
    </source>
</reference>
<evidence type="ECO:0000313" key="2">
    <source>
        <dbReference type="Proteomes" id="UP000237000"/>
    </source>
</evidence>
<dbReference type="EMBL" id="JXTC01000778">
    <property type="protein sequence ID" value="PON37725.1"/>
    <property type="molecule type" value="Genomic_DNA"/>
</dbReference>
<accession>A0A2P5AMF3</accession>
<sequence>MIYCQHQNHIHSLELGEDGSPSVYYHRARIKLKYSHNWEATVLRHPSGCGCAEIVEIHGEWWAWFQPPSYLCKGFNFTALNLAYP</sequence>